<dbReference type="KEGG" id="bgr:Bgr_13490"/>
<accession>C6AEG0</accession>
<reference evidence="1 2" key="1">
    <citation type="journal article" date="2009" name="PLoS Genet.">
        <title>Run-off replication of host-adaptability genes is associated with gene transfer agents in the genome of mouse-infecting Bartonella grahamii.</title>
        <authorList>
            <person name="Berglund E.C."/>
            <person name="Frank A.C."/>
            <person name="Calteau A."/>
            <person name="Vinnere Pettersson O."/>
            <person name="Granberg F."/>
            <person name="Eriksson A.-S."/>
            <person name="Naeslund K."/>
            <person name="Holmberg M."/>
            <person name="Lindroos H."/>
            <person name="Andersson S.G."/>
        </authorList>
    </citation>
    <scope>NUCLEOTIDE SEQUENCE [LARGE SCALE GENOMIC DNA]</scope>
    <source>
        <strain evidence="2">as4aup</strain>
    </source>
</reference>
<evidence type="ECO:0000313" key="1">
    <source>
        <dbReference type="EMBL" id="ACS51565.1"/>
    </source>
</evidence>
<evidence type="ECO:0000313" key="2">
    <source>
        <dbReference type="Proteomes" id="UP000001489"/>
    </source>
</evidence>
<sequence length="50" mass="5415">MNGAAGVGEILGLLMRRLLDANDLEEEFKHYKSVTTEAKQILSSPVVKAA</sequence>
<dbReference type="Proteomes" id="UP000001489">
    <property type="component" value="Chromosome"/>
</dbReference>
<dbReference type="AlphaFoldDB" id="C6AEG0"/>
<proteinExistence type="predicted"/>
<organism evidence="1 2">
    <name type="scientific">Bartonella grahamii (strain as4aup)</name>
    <dbReference type="NCBI Taxonomy" id="634504"/>
    <lineage>
        <taxon>Bacteria</taxon>
        <taxon>Pseudomonadati</taxon>
        <taxon>Pseudomonadota</taxon>
        <taxon>Alphaproteobacteria</taxon>
        <taxon>Hyphomicrobiales</taxon>
        <taxon>Bartonellaceae</taxon>
        <taxon>Bartonella</taxon>
    </lineage>
</organism>
<protein>
    <submittedName>
        <fullName evidence="1">Uncharacterized protein</fullName>
    </submittedName>
</protein>
<dbReference type="HOGENOM" id="CLU_3114957_0_0_5"/>
<gene>
    <name evidence="1" type="ordered locus">Bgr_13490</name>
</gene>
<dbReference type="RefSeq" id="WP_015856603.1">
    <property type="nucleotide sequence ID" value="NC_012846.1"/>
</dbReference>
<dbReference type="EMBL" id="CP001562">
    <property type="protein sequence ID" value="ACS51565.1"/>
    <property type="molecule type" value="Genomic_DNA"/>
</dbReference>
<keyword evidence="2" id="KW-1185">Reference proteome</keyword>
<name>C6AEG0_BARGA</name>